<dbReference type="PANTHER" id="PTHR33164:SF99">
    <property type="entry name" value="MARR FAMILY REGULATORY PROTEIN"/>
    <property type="match status" value="1"/>
</dbReference>
<feature type="compositionally biased region" description="Basic and acidic residues" evidence="1">
    <location>
        <begin position="161"/>
        <end position="175"/>
    </location>
</feature>
<feature type="domain" description="HTH marR-type" evidence="2">
    <location>
        <begin position="16"/>
        <end position="152"/>
    </location>
</feature>
<dbReference type="EMBL" id="JBEPEK010000889">
    <property type="protein sequence ID" value="MER7187710.1"/>
    <property type="molecule type" value="Genomic_DNA"/>
</dbReference>
<dbReference type="InterPro" id="IPR039422">
    <property type="entry name" value="MarR/SlyA-like"/>
</dbReference>
<name>A0ABV1XFL4_9ACTN</name>
<dbReference type="InterPro" id="IPR000835">
    <property type="entry name" value="HTH_MarR-typ"/>
</dbReference>
<organism evidence="3 4">
    <name type="scientific">Streptomyces hyaluromycini</name>
    <dbReference type="NCBI Taxonomy" id="1377993"/>
    <lineage>
        <taxon>Bacteria</taxon>
        <taxon>Bacillati</taxon>
        <taxon>Actinomycetota</taxon>
        <taxon>Actinomycetes</taxon>
        <taxon>Kitasatosporales</taxon>
        <taxon>Streptomycetaceae</taxon>
        <taxon>Streptomyces</taxon>
    </lineage>
</organism>
<proteinExistence type="predicted"/>
<dbReference type="SUPFAM" id="SSF46785">
    <property type="entry name" value="Winged helix' DNA-binding domain"/>
    <property type="match status" value="1"/>
</dbReference>
<evidence type="ECO:0000259" key="2">
    <source>
        <dbReference type="PROSITE" id="PS50995"/>
    </source>
</evidence>
<dbReference type="InterPro" id="IPR036388">
    <property type="entry name" value="WH-like_DNA-bd_sf"/>
</dbReference>
<dbReference type="Pfam" id="PF12802">
    <property type="entry name" value="MarR_2"/>
    <property type="match status" value="1"/>
</dbReference>
<dbReference type="Gene3D" id="1.10.10.10">
    <property type="entry name" value="Winged helix-like DNA-binding domain superfamily/Winged helix DNA-binding domain"/>
    <property type="match status" value="1"/>
</dbReference>
<dbReference type="RefSeq" id="WP_350792328.1">
    <property type="nucleotide sequence ID" value="NZ_JBEPEK010000889.1"/>
</dbReference>
<dbReference type="SMART" id="SM00347">
    <property type="entry name" value="HTH_MARR"/>
    <property type="match status" value="1"/>
</dbReference>
<evidence type="ECO:0000313" key="3">
    <source>
        <dbReference type="EMBL" id="MER7187710.1"/>
    </source>
</evidence>
<dbReference type="PANTHER" id="PTHR33164">
    <property type="entry name" value="TRANSCRIPTIONAL REGULATOR, MARR FAMILY"/>
    <property type="match status" value="1"/>
</dbReference>
<evidence type="ECO:0000256" key="1">
    <source>
        <dbReference type="SAM" id="MobiDB-lite"/>
    </source>
</evidence>
<gene>
    <name evidence="3" type="ORF">ABT404_51055</name>
</gene>
<dbReference type="PROSITE" id="PS50995">
    <property type="entry name" value="HTH_MARR_2"/>
    <property type="match status" value="1"/>
</dbReference>
<accession>A0ABV1XFL4</accession>
<dbReference type="Proteomes" id="UP001474181">
    <property type="component" value="Unassembled WGS sequence"/>
</dbReference>
<keyword evidence="4" id="KW-1185">Reference proteome</keyword>
<evidence type="ECO:0000313" key="4">
    <source>
        <dbReference type="Proteomes" id="UP001474181"/>
    </source>
</evidence>
<protein>
    <submittedName>
        <fullName evidence="3">MarR family transcriptional regulator</fullName>
    </submittedName>
</protein>
<feature type="region of interest" description="Disordered" evidence="1">
    <location>
        <begin position="156"/>
        <end position="200"/>
    </location>
</feature>
<comment type="caution">
    <text evidence="3">The sequence shown here is derived from an EMBL/GenBank/DDBJ whole genome shotgun (WGS) entry which is preliminary data.</text>
</comment>
<dbReference type="InterPro" id="IPR036390">
    <property type="entry name" value="WH_DNA-bd_sf"/>
</dbReference>
<sequence>MSPQSPEPTYPLNNDEERLWRALQRMLVALPRALDEDLLCATGLSLTQYIVLANLSEADGNSLRMTELATAAALSASRITRVVEHLRDQGLVTKRRHCTDARGYVAELTEAGLLRLAGAYPAHLASARRRVMDQLDPALLQRLAGQMQLVADPLASPCERGAGHRERPVRQERPAAGDGDGCGEEPPRYPDVSSYREAVI</sequence>
<reference evidence="3 4" key="1">
    <citation type="submission" date="2024-06" db="EMBL/GenBank/DDBJ databases">
        <title>The Natural Products Discovery Center: Release of the First 8490 Sequenced Strains for Exploring Actinobacteria Biosynthetic Diversity.</title>
        <authorList>
            <person name="Kalkreuter E."/>
            <person name="Kautsar S.A."/>
            <person name="Yang D."/>
            <person name="Bader C.D."/>
            <person name="Teijaro C.N."/>
            <person name="Fluegel L."/>
            <person name="Davis C.M."/>
            <person name="Simpson J.R."/>
            <person name="Lauterbach L."/>
            <person name="Steele A.D."/>
            <person name="Gui C."/>
            <person name="Meng S."/>
            <person name="Li G."/>
            <person name="Viehrig K."/>
            <person name="Ye F."/>
            <person name="Su P."/>
            <person name="Kiefer A.F."/>
            <person name="Nichols A."/>
            <person name="Cepeda A.J."/>
            <person name="Yan W."/>
            <person name="Fan B."/>
            <person name="Jiang Y."/>
            <person name="Adhikari A."/>
            <person name="Zheng C.-J."/>
            <person name="Schuster L."/>
            <person name="Cowan T.M."/>
            <person name="Smanski M.J."/>
            <person name="Chevrette M.G."/>
            <person name="De Carvalho L.P.S."/>
            <person name="Shen B."/>
        </authorList>
    </citation>
    <scope>NUCLEOTIDE SEQUENCE [LARGE SCALE GENOMIC DNA]</scope>
    <source>
        <strain evidence="3 4">NPDC000234</strain>
    </source>
</reference>